<reference evidence="1" key="1">
    <citation type="submission" date="2022-10" db="EMBL/GenBank/DDBJ databases">
        <title>The complete genomes of actinobacterial strains from the NBC collection.</title>
        <authorList>
            <person name="Joergensen T.S."/>
            <person name="Alvarez Arevalo M."/>
            <person name="Sterndorff E.B."/>
            <person name="Faurdal D."/>
            <person name="Vuksanovic O."/>
            <person name="Mourched A.-S."/>
            <person name="Charusanti P."/>
            <person name="Shaw S."/>
            <person name="Blin K."/>
            <person name="Weber T."/>
        </authorList>
    </citation>
    <scope>NUCLEOTIDE SEQUENCE</scope>
    <source>
        <strain evidence="1">NBC_00283</strain>
    </source>
</reference>
<sequence>MAKLSGKPRLTPAGLTEMLRGRRLPSLEVLLEFVRVVTAPRALTPAAAAGFRADPAVADEWRGRWQEVKRLQRKTVAPYARVRATVRQTLDTATAEAEAVREDARAQAARIRTTAEADAADIRARARHEADELLQRARQAAQEEHGSPKPGRGLRLLAHARSGGVW</sequence>
<evidence type="ECO:0000313" key="2">
    <source>
        <dbReference type="Proteomes" id="UP001432075"/>
    </source>
</evidence>
<accession>A0ABZ1RDH4</accession>
<dbReference type="Proteomes" id="UP001432075">
    <property type="component" value="Chromosome"/>
</dbReference>
<evidence type="ECO:0000313" key="1">
    <source>
        <dbReference type="EMBL" id="WUO44466.1"/>
    </source>
</evidence>
<name>A0ABZ1RDH4_9ACTN</name>
<proteinExistence type="predicted"/>
<gene>
    <name evidence="1" type="ORF">OHU17_00790</name>
</gene>
<keyword evidence="2" id="KW-1185">Reference proteome</keyword>
<dbReference type="EMBL" id="CP108057">
    <property type="protein sequence ID" value="WUO44466.1"/>
    <property type="molecule type" value="Genomic_DNA"/>
</dbReference>
<protein>
    <submittedName>
        <fullName evidence="1">Uncharacterized protein</fullName>
    </submittedName>
</protein>
<dbReference type="RefSeq" id="WP_328774902.1">
    <property type="nucleotide sequence ID" value="NZ_CP108057.1"/>
</dbReference>
<organism evidence="1 2">
    <name type="scientific">Streptomyces goshikiensis</name>
    <dbReference type="NCBI Taxonomy" id="1942"/>
    <lineage>
        <taxon>Bacteria</taxon>
        <taxon>Bacillati</taxon>
        <taxon>Actinomycetota</taxon>
        <taxon>Actinomycetes</taxon>
        <taxon>Kitasatosporales</taxon>
        <taxon>Streptomycetaceae</taxon>
        <taxon>Streptomyces</taxon>
    </lineage>
</organism>